<reference evidence="3" key="1">
    <citation type="submission" date="2022-03" db="EMBL/GenBank/DDBJ databases">
        <title>Identification of a novel bacterium isolated from mangrove sediments.</title>
        <authorList>
            <person name="Pan X."/>
        </authorList>
    </citation>
    <scope>NUCLEOTIDE SEQUENCE</scope>
    <source>
        <strain evidence="3">B1949</strain>
    </source>
</reference>
<gene>
    <name evidence="3" type="ORF">MTR62_15680</name>
</gene>
<comment type="caution">
    <text evidence="3">The sequence shown here is derived from an EMBL/GenBank/DDBJ whole genome shotgun (WGS) entry which is preliminary data.</text>
</comment>
<keyword evidence="4" id="KW-1185">Reference proteome</keyword>
<sequence length="261" mass="26664">MAKPAAAKPTPAKAAAKPVARPAPAPKTAASSAAGAKTVTPAEPAKPVEPAEVPAAAIAPSPAPAPTIATGGDEKPVKAGASPKVAKPKAAPKTAPESMAPAFAGLLNNFMLEDTTMDMSANFSSFQDAMAEAQTKAKEAFEKGTTMMGEASDFTKGNVEAMMESGKILAEGMQSFGSELVSEGRSAFEAMSGDIKELAAAKSPTDFFKLQSDMVRKNFDSAVATSSKNSEAMLKLMSDAMAPLSGRVSMAMEKARSVTSL</sequence>
<organism evidence="3 4">
    <name type="scientific">Novosphingobium organovorum</name>
    <dbReference type="NCBI Taxonomy" id="2930092"/>
    <lineage>
        <taxon>Bacteria</taxon>
        <taxon>Pseudomonadati</taxon>
        <taxon>Pseudomonadota</taxon>
        <taxon>Alphaproteobacteria</taxon>
        <taxon>Sphingomonadales</taxon>
        <taxon>Sphingomonadaceae</taxon>
        <taxon>Novosphingobium</taxon>
    </lineage>
</organism>
<accession>A0ABT0BGC2</accession>
<feature type="domain" description="Phasin" evidence="2">
    <location>
        <begin position="151"/>
        <end position="247"/>
    </location>
</feature>
<dbReference type="EMBL" id="JALHLF010000078">
    <property type="protein sequence ID" value="MCJ2184120.1"/>
    <property type="molecule type" value="Genomic_DNA"/>
</dbReference>
<dbReference type="RefSeq" id="WP_244022632.1">
    <property type="nucleotide sequence ID" value="NZ_JALHLF010000078.1"/>
</dbReference>
<feature type="region of interest" description="Disordered" evidence="1">
    <location>
        <begin position="1"/>
        <end position="96"/>
    </location>
</feature>
<dbReference type="InterPro" id="IPR018968">
    <property type="entry name" value="Phasin"/>
</dbReference>
<protein>
    <submittedName>
        <fullName evidence="3">Phasin family protein</fullName>
    </submittedName>
</protein>
<evidence type="ECO:0000256" key="1">
    <source>
        <dbReference type="SAM" id="MobiDB-lite"/>
    </source>
</evidence>
<dbReference type="Proteomes" id="UP001162881">
    <property type="component" value="Unassembled WGS sequence"/>
</dbReference>
<proteinExistence type="predicted"/>
<evidence type="ECO:0000259" key="2">
    <source>
        <dbReference type="Pfam" id="PF09361"/>
    </source>
</evidence>
<dbReference type="Pfam" id="PF09361">
    <property type="entry name" value="Phasin_2"/>
    <property type="match status" value="1"/>
</dbReference>
<feature type="compositionally biased region" description="Low complexity" evidence="1">
    <location>
        <begin position="78"/>
        <end position="96"/>
    </location>
</feature>
<evidence type="ECO:0000313" key="4">
    <source>
        <dbReference type="Proteomes" id="UP001162881"/>
    </source>
</evidence>
<name>A0ABT0BGC2_9SPHN</name>
<feature type="compositionally biased region" description="Low complexity" evidence="1">
    <location>
        <begin position="1"/>
        <end position="70"/>
    </location>
</feature>
<evidence type="ECO:0000313" key="3">
    <source>
        <dbReference type="EMBL" id="MCJ2184120.1"/>
    </source>
</evidence>